<dbReference type="PROSITE" id="PS50863">
    <property type="entry name" value="B3"/>
    <property type="match status" value="4"/>
</dbReference>
<evidence type="ECO:0000256" key="1">
    <source>
        <dbReference type="ARBA" id="ARBA00004123"/>
    </source>
</evidence>
<keyword evidence="2" id="KW-0677">Repeat</keyword>
<feature type="compositionally biased region" description="Basic and acidic residues" evidence="7">
    <location>
        <begin position="111"/>
        <end position="141"/>
    </location>
</feature>
<evidence type="ECO:0000259" key="8">
    <source>
        <dbReference type="PROSITE" id="PS50863"/>
    </source>
</evidence>
<keyword evidence="3" id="KW-0805">Transcription regulation</keyword>
<dbReference type="PANTHER" id="PTHR31674:SF62">
    <property type="entry name" value="B3 DOMAIN-CONTAINING PROTEIN REM14-RELATED"/>
    <property type="match status" value="1"/>
</dbReference>
<dbReference type="AlphaFoldDB" id="A0ABC8S3I3"/>
<dbReference type="SMART" id="SM01019">
    <property type="entry name" value="B3"/>
    <property type="match status" value="4"/>
</dbReference>
<feature type="domain" description="TF-B3" evidence="8">
    <location>
        <begin position="155"/>
        <end position="249"/>
    </location>
</feature>
<keyword evidence="10" id="KW-1185">Reference proteome</keyword>
<proteinExistence type="predicted"/>
<feature type="region of interest" description="Disordered" evidence="7">
    <location>
        <begin position="111"/>
        <end position="150"/>
    </location>
</feature>
<name>A0ABC8S3I3_9AQUA</name>
<evidence type="ECO:0000313" key="9">
    <source>
        <dbReference type="EMBL" id="CAK9150345.1"/>
    </source>
</evidence>
<dbReference type="InterPro" id="IPR003340">
    <property type="entry name" value="B3_DNA-bd"/>
</dbReference>
<evidence type="ECO:0000256" key="3">
    <source>
        <dbReference type="ARBA" id="ARBA00023015"/>
    </source>
</evidence>
<keyword evidence="5" id="KW-0804">Transcription</keyword>
<comment type="caution">
    <text evidence="9">The sequence shown here is derived from an EMBL/GenBank/DDBJ whole genome shotgun (WGS) entry which is preliminary data.</text>
</comment>
<dbReference type="Proteomes" id="UP001642360">
    <property type="component" value="Unassembled WGS sequence"/>
</dbReference>
<dbReference type="SUPFAM" id="SSF101936">
    <property type="entry name" value="DNA-binding pseudobarrel domain"/>
    <property type="match status" value="4"/>
</dbReference>
<evidence type="ECO:0000256" key="7">
    <source>
        <dbReference type="SAM" id="MobiDB-lite"/>
    </source>
</evidence>
<reference evidence="9 10" key="1">
    <citation type="submission" date="2024-02" db="EMBL/GenBank/DDBJ databases">
        <authorList>
            <person name="Vignale AGUSTIN F."/>
            <person name="Sosa J E."/>
            <person name="Modenutti C."/>
        </authorList>
    </citation>
    <scope>NUCLEOTIDE SEQUENCE [LARGE SCALE GENOMIC DNA]</scope>
</reference>
<dbReference type="InterPro" id="IPR039218">
    <property type="entry name" value="REM_fam"/>
</dbReference>
<dbReference type="InterPro" id="IPR015300">
    <property type="entry name" value="DNA-bd_pseudobarrel_sf"/>
</dbReference>
<keyword evidence="4" id="KW-0238">DNA-binding</keyword>
<gene>
    <name evidence="9" type="ORF">ILEXP_LOCUS18493</name>
</gene>
<comment type="subcellular location">
    <subcellularLocation>
        <location evidence="1">Nucleus</location>
    </subcellularLocation>
</comment>
<dbReference type="GO" id="GO:0003677">
    <property type="term" value="F:DNA binding"/>
    <property type="evidence" value="ECO:0007669"/>
    <property type="project" value="UniProtKB-KW"/>
</dbReference>
<protein>
    <recommendedName>
        <fullName evidence="8">TF-B3 domain-containing protein</fullName>
    </recommendedName>
</protein>
<feature type="domain" description="TF-B3" evidence="8">
    <location>
        <begin position="306"/>
        <end position="403"/>
    </location>
</feature>
<feature type="domain" description="TF-B3" evidence="8">
    <location>
        <begin position="427"/>
        <end position="521"/>
    </location>
</feature>
<evidence type="ECO:0000256" key="4">
    <source>
        <dbReference type="ARBA" id="ARBA00023125"/>
    </source>
</evidence>
<dbReference type="EMBL" id="CAUOFW020002025">
    <property type="protein sequence ID" value="CAK9150345.1"/>
    <property type="molecule type" value="Genomic_DNA"/>
</dbReference>
<sequence>MRIPPKKPHFFRPILPGFLRGLLIPKSFFKYLAGQNCEHALLRRGCKKWAVNINGHRFGDGWRKFAENEDLHVGDFIVFRHEGHMVFDVMVFKPSACERECPPCDVREVESMQERESPKAKSVKRFDRSNKILKKKPDSKHSKVRPSSSTLDHPYFMSTVKPYNIKEYRLNIPMGFARSNGLNKRRCEMILRDKKRRSWSVNLIYKASQVYIGRGWREFCITNGLKEGDSFGFELVENGKKPIWNFHGKFSLQGFLVLIIVMNALKTLFPLAHLPQLILYGSAEKDEPFMTDFKPKTTSTMKDLPYFVSTLKPYSIKNYTLNLPMKFARSNGLANSHCEMILRDEKHRSWPVELEHKDTHVSIRSGWRKFSIANGLKEGDAFKFEIVEYGKKPIANFHLLEESAQKDKPHMTKFKANNTSTLQGLPYFVSTLKPYSIKWSTLNLPMEFARSNGLAKKHCEMILKDEKHRSWPVELKHKDTHVYINNGWRRFCSANGLKEGDAFKFEVVENGKKPIVNFHCKFFLLIGTWS</sequence>
<evidence type="ECO:0000256" key="6">
    <source>
        <dbReference type="ARBA" id="ARBA00023242"/>
    </source>
</evidence>
<dbReference type="CDD" id="cd10017">
    <property type="entry name" value="B3_DNA"/>
    <property type="match status" value="4"/>
</dbReference>
<accession>A0ABC8S3I3</accession>
<feature type="domain" description="TF-B3" evidence="8">
    <location>
        <begin position="7"/>
        <end position="95"/>
    </location>
</feature>
<organism evidence="9 10">
    <name type="scientific">Ilex paraguariensis</name>
    <name type="common">yerba mate</name>
    <dbReference type="NCBI Taxonomy" id="185542"/>
    <lineage>
        <taxon>Eukaryota</taxon>
        <taxon>Viridiplantae</taxon>
        <taxon>Streptophyta</taxon>
        <taxon>Embryophyta</taxon>
        <taxon>Tracheophyta</taxon>
        <taxon>Spermatophyta</taxon>
        <taxon>Magnoliopsida</taxon>
        <taxon>eudicotyledons</taxon>
        <taxon>Gunneridae</taxon>
        <taxon>Pentapetalae</taxon>
        <taxon>asterids</taxon>
        <taxon>campanulids</taxon>
        <taxon>Aquifoliales</taxon>
        <taxon>Aquifoliaceae</taxon>
        <taxon>Ilex</taxon>
    </lineage>
</organism>
<evidence type="ECO:0000256" key="5">
    <source>
        <dbReference type="ARBA" id="ARBA00023163"/>
    </source>
</evidence>
<keyword evidence="6" id="KW-0539">Nucleus</keyword>
<dbReference type="PANTHER" id="PTHR31674">
    <property type="entry name" value="B3 DOMAIN-CONTAINING PROTEIN REM-LIKE 3-RELATED"/>
    <property type="match status" value="1"/>
</dbReference>
<evidence type="ECO:0000313" key="10">
    <source>
        <dbReference type="Proteomes" id="UP001642360"/>
    </source>
</evidence>
<dbReference type="GO" id="GO:0005634">
    <property type="term" value="C:nucleus"/>
    <property type="evidence" value="ECO:0007669"/>
    <property type="project" value="UniProtKB-SubCell"/>
</dbReference>
<dbReference type="Pfam" id="PF02362">
    <property type="entry name" value="B3"/>
    <property type="match status" value="4"/>
</dbReference>
<evidence type="ECO:0000256" key="2">
    <source>
        <dbReference type="ARBA" id="ARBA00022737"/>
    </source>
</evidence>
<dbReference type="Gene3D" id="2.40.330.10">
    <property type="entry name" value="DNA-binding pseudobarrel domain"/>
    <property type="match status" value="4"/>
</dbReference>